<feature type="domain" description="Post-SET" evidence="12">
    <location>
        <begin position="454"/>
        <end position="470"/>
    </location>
</feature>
<dbReference type="InterPro" id="IPR046341">
    <property type="entry name" value="SET_dom_sf"/>
</dbReference>
<dbReference type="EMBL" id="CAJNOW010016106">
    <property type="protein sequence ID" value="CAF1647656.1"/>
    <property type="molecule type" value="Genomic_DNA"/>
</dbReference>
<keyword evidence="4" id="KW-0808">Transferase</keyword>
<dbReference type="GO" id="GO:0005694">
    <property type="term" value="C:chromosome"/>
    <property type="evidence" value="ECO:0007669"/>
    <property type="project" value="UniProtKB-SubCell"/>
</dbReference>
<dbReference type="InterPro" id="IPR001214">
    <property type="entry name" value="SET_dom"/>
</dbReference>
<evidence type="ECO:0000259" key="9">
    <source>
        <dbReference type="PROSITE" id="PS50222"/>
    </source>
</evidence>
<feature type="domain" description="EF-hand" evidence="9">
    <location>
        <begin position="92"/>
        <end position="127"/>
    </location>
</feature>
<proteinExistence type="predicted"/>
<organism evidence="13 14">
    <name type="scientific">Rotaria magnacalcarata</name>
    <dbReference type="NCBI Taxonomy" id="392030"/>
    <lineage>
        <taxon>Eukaryota</taxon>
        <taxon>Metazoa</taxon>
        <taxon>Spiralia</taxon>
        <taxon>Gnathifera</taxon>
        <taxon>Rotifera</taxon>
        <taxon>Eurotatoria</taxon>
        <taxon>Bdelloidea</taxon>
        <taxon>Philodinida</taxon>
        <taxon>Philodinidae</taxon>
        <taxon>Rotaria</taxon>
    </lineage>
</organism>
<protein>
    <submittedName>
        <fullName evidence="13">Uncharacterized protein</fullName>
    </submittedName>
</protein>
<evidence type="ECO:0000259" key="10">
    <source>
        <dbReference type="PROSITE" id="PS50280"/>
    </source>
</evidence>
<dbReference type="Gene3D" id="2.30.30.100">
    <property type="match status" value="1"/>
</dbReference>
<dbReference type="GO" id="GO:0034719">
    <property type="term" value="C:SMN-Sm protein complex"/>
    <property type="evidence" value="ECO:0007669"/>
    <property type="project" value="InterPro"/>
</dbReference>
<dbReference type="Pfam" id="PF00856">
    <property type="entry name" value="SET"/>
    <property type="match status" value="1"/>
</dbReference>
<gene>
    <name evidence="13" type="ORF">KQP761_LOCUS29316</name>
</gene>
<dbReference type="SUPFAM" id="SSF47473">
    <property type="entry name" value="EF-hand"/>
    <property type="match status" value="1"/>
</dbReference>
<feature type="domain" description="Pre-SET" evidence="11">
    <location>
        <begin position="259"/>
        <end position="318"/>
    </location>
</feature>
<dbReference type="GO" id="GO:0008270">
    <property type="term" value="F:zinc ion binding"/>
    <property type="evidence" value="ECO:0007669"/>
    <property type="project" value="InterPro"/>
</dbReference>
<dbReference type="PROSITE" id="PS50867">
    <property type="entry name" value="PRE_SET"/>
    <property type="match status" value="1"/>
</dbReference>
<evidence type="ECO:0000256" key="5">
    <source>
        <dbReference type="ARBA" id="ARBA00022691"/>
    </source>
</evidence>
<dbReference type="PROSITE" id="PS50868">
    <property type="entry name" value="POST_SET"/>
    <property type="match status" value="1"/>
</dbReference>
<dbReference type="InterPro" id="IPR011992">
    <property type="entry name" value="EF-hand-dom_pair"/>
</dbReference>
<dbReference type="InterPro" id="IPR018247">
    <property type="entry name" value="EF_Hand_1_Ca_BS"/>
</dbReference>
<keyword evidence="2" id="KW-0158">Chromosome</keyword>
<evidence type="ECO:0000256" key="7">
    <source>
        <dbReference type="ARBA" id="ARBA00022833"/>
    </source>
</evidence>
<dbReference type="PROSITE" id="PS50280">
    <property type="entry name" value="SET"/>
    <property type="match status" value="1"/>
</dbReference>
<feature type="domain" description="SET" evidence="10">
    <location>
        <begin position="322"/>
        <end position="447"/>
    </location>
</feature>
<dbReference type="GO" id="GO:0042054">
    <property type="term" value="F:histone methyltransferase activity"/>
    <property type="evidence" value="ECO:0007669"/>
    <property type="project" value="InterPro"/>
</dbReference>
<dbReference type="Pfam" id="PF11095">
    <property type="entry name" value="Gemin7"/>
    <property type="match status" value="1"/>
</dbReference>
<dbReference type="GO" id="GO:0005509">
    <property type="term" value="F:calcium ion binding"/>
    <property type="evidence" value="ECO:0007669"/>
    <property type="project" value="InterPro"/>
</dbReference>
<reference evidence="13" key="1">
    <citation type="submission" date="2021-02" db="EMBL/GenBank/DDBJ databases">
        <authorList>
            <person name="Nowell W R."/>
        </authorList>
    </citation>
    <scope>NUCLEOTIDE SEQUENCE</scope>
</reference>
<dbReference type="InterPro" id="IPR002048">
    <property type="entry name" value="EF_hand_dom"/>
</dbReference>
<dbReference type="PANTHER" id="PTHR46223:SF3">
    <property type="entry name" value="HISTONE-LYSINE N-METHYLTRANSFERASE SET-23"/>
    <property type="match status" value="1"/>
</dbReference>
<dbReference type="OrthoDB" id="616263at2759"/>
<dbReference type="InterPro" id="IPR050973">
    <property type="entry name" value="H3K9_Histone-Lys_N-MTase"/>
</dbReference>
<evidence type="ECO:0000313" key="13">
    <source>
        <dbReference type="EMBL" id="CAF1647656.1"/>
    </source>
</evidence>
<dbReference type="GO" id="GO:0032259">
    <property type="term" value="P:methylation"/>
    <property type="evidence" value="ECO:0007669"/>
    <property type="project" value="UniProtKB-KW"/>
</dbReference>
<evidence type="ECO:0000259" key="11">
    <source>
        <dbReference type="PROSITE" id="PS50867"/>
    </source>
</evidence>
<evidence type="ECO:0000256" key="3">
    <source>
        <dbReference type="ARBA" id="ARBA00022603"/>
    </source>
</evidence>
<dbReference type="PROSITE" id="PS50222">
    <property type="entry name" value="EF_HAND_2"/>
    <property type="match status" value="1"/>
</dbReference>
<keyword evidence="8" id="KW-0106">Calcium</keyword>
<evidence type="ECO:0000256" key="1">
    <source>
        <dbReference type="ARBA" id="ARBA00004286"/>
    </source>
</evidence>
<dbReference type="Gene3D" id="2.170.270.10">
    <property type="entry name" value="SET domain"/>
    <property type="match status" value="1"/>
</dbReference>
<dbReference type="PROSITE" id="PS00018">
    <property type="entry name" value="EF_HAND_1"/>
    <property type="match status" value="1"/>
</dbReference>
<dbReference type="Pfam" id="PF05033">
    <property type="entry name" value="Pre-SET"/>
    <property type="match status" value="1"/>
</dbReference>
<sequence length="475" mass="53753">MGNVIKRLKGTAQNNASIPPVFDQGSCSLPMNQNQVSYENDIFLSNTTGWSINDIERLRVEFTGYANPNGATDRHAFRKLYIASMLNMNLKTIERNAEVAFRSFDVNQTGTLDFNEYIVVCFNIIRKIHMSIVDQDDGLEAFRLALANQAPDNSAAKQEKRAELRSRFLNVLEYIKSNKNISPIQLDFHRESSLIAAHCLSIDSNFSQVLVQDLQTFIGHIPTALVHQTIATALKEKTPFVYIDSCLIQSTDEEDEQYDGCSCSLNDTCADCSCSNRFGINYNSLTCLNINKTGPVFECNSECRCSFELCQNRVSQKDDQCNNAEIISTPNKGSGVISRKSILHPGTYIGEYVGEVLSENEARRRILATENYEHNYLLLYNEHQSGKIIKTFIDARYYGNWTRFINHSCNPNLHIVPIRIDQPTPPRLAFFTLREIQGNEELSYSYGTTIDEKHSKPCRCSSSSCTGFMPYQQTD</sequence>
<evidence type="ECO:0000259" key="12">
    <source>
        <dbReference type="PROSITE" id="PS50868"/>
    </source>
</evidence>
<dbReference type="GO" id="GO:0005634">
    <property type="term" value="C:nucleus"/>
    <property type="evidence" value="ECO:0007669"/>
    <property type="project" value="InterPro"/>
</dbReference>
<keyword evidence="5" id="KW-0949">S-adenosyl-L-methionine</keyword>
<dbReference type="AlphaFoldDB" id="A0A816EKM1"/>
<comment type="subcellular location">
    <subcellularLocation>
        <location evidence="1">Chromosome</location>
    </subcellularLocation>
</comment>
<evidence type="ECO:0000256" key="6">
    <source>
        <dbReference type="ARBA" id="ARBA00022723"/>
    </source>
</evidence>
<keyword evidence="3" id="KW-0489">Methyltransferase</keyword>
<dbReference type="InterPro" id="IPR020338">
    <property type="entry name" value="SMN_gemin7"/>
</dbReference>
<dbReference type="InterPro" id="IPR003616">
    <property type="entry name" value="Post-SET_dom"/>
</dbReference>
<keyword evidence="7" id="KW-0862">Zinc</keyword>
<dbReference type="InterPro" id="IPR007728">
    <property type="entry name" value="Pre-SET_dom"/>
</dbReference>
<dbReference type="Gene3D" id="1.10.238.10">
    <property type="entry name" value="EF-hand"/>
    <property type="match status" value="1"/>
</dbReference>
<accession>A0A816EKM1</accession>
<keyword evidence="6" id="KW-0479">Metal-binding</keyword>
<dbReference type="SUPFAM" id="SSF82199">
    <property type="entry name" value="SET domain"/>
    <property type="match status" value="1"/>
</dbReference>
<evidence type="ECO:0000256" key="8">
    <source>
        <dbReference type="ARBA" id="ARBA00022837"/>
    </source>
</evidence>
<dbReference type="PANTHER" id="PTHR46223">
    <property type="entry name" value="HISTONE-LYSINE N-METHYLTRANSFERASE SUV39H"/>
    <property type="match status" value="1"/>
</dbReference>
<evidence type="ECO:0000313" key="14">
    <source>
        <dbReference type="Proteomes" id="UP000663834"/>
    </source>
</evidence>
<comment type="caution">
    <text evidence="13">The sequence shown here is derived from an EMBL/GenBank/DDBJ whole genome shotgun (WGS) entry which is preliminary data.</text>
</comment>
<evidence type="ECO:0000256" key="2">
    <source>
        <dbReference type="ARBA" id="ARBA00022454"/>
    </source>
</evidence>
<evidence type="ECO:0000256" key="4">
    <source>
        <dbReference type="ARBA" id="ARBA00022679"/>
    </source>
</evidence>
<dbReference type="SMART" id="SM00317">
    <property type="entry name" value="SET"/>
    <property type="match status" value="1"/>
</dbReference>
<name>A0A816EKM1_9BILA</name>
<dbReference type="Proteomes" id="UP000663834">
    <property type="component" value="Unassembled WGS sequence"/>
</dbReference>